<dbReference type="AlphaFoldDB" id="A0A4P8IFZ7"/>
<sequence length="302" mass="33512">MGKYFYQLCLILTAFLLFLFPEQCVAGAKSGLLLWSGTIVPTLLPFFLLTNLMMKYQTVHYISYLFYPLFRLFPWLNKDLAYTVLMGFLCGYPLGGKIINDLVLSGSYTKKEGEALLVLCNNVSPMFSIGFTLTLILKGALSVPLYFCCLYVPNLLYFIFIFCKNKGSGFLHIHQQKPMTAAIKSFDDIIFDSLKTIFTIGIFIMIFSIISSLLQSGVLSAAVSSPVIGMLEITTGISHVSLLSLNFRQKAAAILAVTSFGGLCSMAQVKSVCQKSQLSMKSYLIFKMIFAVISSGMLLFLL</sequence>
<feature type="transmembrane region" description="Helical" evidence="1">
    <location>
        <begin position="116"/>
        <end position="137"/>
    </location>
</feature>
<keyword evidence="1" id="KW-1133">Transmembrane helix</keyword>
<feature type="transmembrane region" description="Helical" evidence="1">
    <location>
        <begin position="34"/>
        <end position="52"/>
    </location>
</feature>
<feature type="transmembrane region" description="Helical" evidence="1">
    <location>
        <begin position="194"/>
        <end position="214"/>
    </location>
</feature>
<evidence type="ECO:0000313" key="3">
    <source>
        <dbReference type="Proteomes" id="UP000298653"/>
    </source>
</evidence>
<gene>
    <name evidence="2" type="ORF">AR1Y2_2331</name>
</gene>
<dbReference type="RefSeq" id="WP_137329103.1">
    <property type="nucleotide sequence ID" value="NZ_CP040058.1"/>
</dbReference>
<dbReference type="Proteomes" id="UP000298653">
    <property type="component" value="Chromosome"/>
</dbReference>
<reference evidence="2 3" key="1">
    <citation type="submission" date="2019-05" db="EMBL/GenBank/DDBJ databases">
        <title>Complete genome sequencing of Anaerostipes rhamnosivorans.</title>
        <authorList>
            <person name="Bui T.P.N."/>
            <person name="de Vos W.M."/>
        </authorList>
    </citation>
    <scope>NUCLEOTIDE SEQUENCE [LARGE SCALE GENOMIC DNA]</scope>
    <source>
        <strain evidence="2 3">1y2</strain>
    </source>
</reference>
<keyword evidence="1" id="KW-0472">Membrane</keyword>
<dbReference type="OrthoDB" id="1645614at2"/>
<feature type="transmembrane region" description="Helical" evidence="1">
    <location>
        <begin position="284"/>
        <end position="301"/>
    </location>
</feature>
<feature type="transmembrane region" description="Helical" evidence="1">
    <location>
        <begin position="143"/>
        <end position="163"/>
    </location>
</feature>
<evidence type="ECO:0000256" key="1">
    <source>
        <dbReference type="SAM" id="Phobius"/>
    </source>
</evidence>
<proteinExistence type="predicted"/>
<feature type="transmembrane region" description="Helical" evidence="1">
    <location>
        <begin position="82"/>
        <end position="104"/>
    </location>
</feature>
<dbReference type="EMBL" id="CP040058">
    <property type="protein sequence ID" value="QCP35785.1"/>
    <property type="molecule type" value="Genomic_DNA"/>
</dbReference>
<organism evidence="2 3">
    <name type="scientific">Anaerostipes rhamnosivorans</name>
    <dbReference type="NCBI Taxonomy" id="1229621"/>
    <lineage>
        <taxon>Bacteria</taxon>
        <taxon>Bacillati</taxon>
        <taxon>Bacillota</taxon>
        <taxon>Clostridia</taxon>
        <taxon>Lachnospirales</taxon>
        <taxon>Lachnospiraceae</taxon>
        <taxon>Anaerostipes</taxon>
    </lineage>
</organism>
<name>A0A4P8IFZ7_9FIRM</name>
<keyword evidence="1" id="KW-0812">Transmembrane</keyword>
<protein>
    <submittedName>
        <fullName evidence="2">Membrane protein</fullName>
    </submittedName>
</protein>
<evidence type="ECO:0000313" key="2">
    <source>
        <dbReference type="EMBL" id="QCP35785.1"/>
    </source>
</evidence>
<accession>A0A4P8IFZ7</accession>
<dbReference type="KEGG" id="arf:AR1Y2_2331"/>
<keyword evidence="3" id="KW-1185">Reference proteome</keyword>
<feature type="transmembrane region" description="Helical" evidence="1">
    <location>
        <begin position="251"/>
        <end position="272"/>
    </location>
</feature>